<dbReference type="GO" id="GO:0016020">
    <property type="term" value="C:membrane"/>
    <property type="evidence" value="ECO:0007669"/>
    <property type="project" value="UniProtKB-SubCell"/>
</dbReference>
<evidence type="ECO:0000256" key="8">
    <source>
        <dbReference type="SAM" id="MobiDB-lite"/>
    </source>
</evidence>
<gene>
    <name evidence="12" type="ORF">caldi_21620</name>
</gene>
<reference evidence="12" key="1">
    <citation type="submission" date="2022-03" db="EMBL/GenBank/DDBJ databases">
        <title>Complete genome sequence of Caldinitratiruptor microaerophilus.</title>
        <authorList>
            <person name="Mukaiyama R."/>
            <person name="Nishiyama T."/>
            <person name="Ueda K."/>
        </authorList>
    </citation>
    <scope>NUCLEOTIDE SEQUENCE</scope>
    <source>
        <strain evidence="12">JCM 16183</strain>
    </source>
</reference>
<dbReference type="CDD" id="cd06225">
    <property type="entry name" value="HAMP"/>
    <property type="match status" value="1"/>
</dbReference>
<keyword evidence="13" id="KW-1185">Reference proteome</keyword>
<evidence type="ECO:0000256" key="1">
    <source>
        <dbReference type="ARBA" id="ARBA00000085"/>
    </source>
</evidence>
<dbReference type="InterPro" id="IPR036097">
    <property type="entry name" value="HisK_dim/P_sf"/>
</dbReference>
<evidence type="ECO:0000256" key="5">
    <source>
        <dbReference type="ARBA" id="ARBA00022679"/>
    </source>
</evidence>
<dbReference type="SMART" id="SM00388">
    <property type="entry name" value="HisKA"/>
    <property type="match status" value="1"/>
</dbReference>
<dbReference type="EMBL" id="AP025628">
    <property type="protein sequence ID" value="BDG61072.1"/>
    <property type="molecule type" value="Genomic_DNA"/>
</dbReference>
<dbReference type="InterPro" id="IPR003594">
    <property type="entry name" value="HATPase_dom"/>
</dbReference>
<evidence type="ECO:0000313" key="13">
    <source>
        <dbReference type="Proteomes" id="UP001163687"/>
    </source>
</evidence>
<dbReference type="InterPro" id="IPR003660">
    <property type="entry name" value="HAMP_dom"/>
</dbReference>
<dbReference type="Gene3D" id="3.30.565.10">
    <property type="entry name" value="Histidine kinase-like ATPase, C-terminal domain"/>
    <property type="match status" value="1"/>
</dbReference>
<dbReference type="PROSITE" id="PS50885">
    <property type="entry name" value="HAMP"/>
    <property type="match status" value="1"/>
</dbReference>
<dbReference type="Proteomes" id="UP001163687">
    <property type="component" value="Chromosome"/>
</dbReference>
<keyword evidence="9" id="KW-0812">Transmembrane</keyword>
<feature type="transmembrane region" description="Helical" evidence="9">
    <location>
        <begin position="20"/>
        <end position="38"/>
    </location>
</feature>
<evidence type="ECO:0000313" key="12">
    <source>
        <dbReference type="EMBL" id="BDG61072.1"/>
    </source>
</evidence>
<dbReference type="GO" id="GO:0000155">
    <property type="term" value="F:phosphorelay sensor kinase activity"/>
    <property type="evidence" value="ECO:0007669"/>
    <property type="project" value="InterPro"/>
</dbReference>
<evidence type="ECO:0000256" key="7">
    <source>
        <dbReference type="ARBA" id="ARBA00023012"/>
    </source>
</evidence>
<proteinExistence type="predicted"/>
<dbReference type="AlphaFoldDB" id="A0AA35CL20"/>
<dbReference type="PANTHER" id="PTHR43065">
    <property type="entry name" value="SENSOR HISTIDINE KINASE"/>
    <property type="match status" value="1"/>
</dbReference>
<keyword evidence="9" id="KW-0472">Membrane</keyword>
<evidence type="ECO:0000256" key="3">
    <source>
        <dbReference type="ARBA" id="ARBA00012438"/>
    </source>
</evidence>
<dbReference type="PROSITE" id="PS50109">
    <property type="entry name" value="HIS_KIN"/>
    <property type="match status" value="1"/>
</dbReference>
<dbReference type="SUPFAM" id="SSF55874">
    <property type="entry name" value="ATPase domain of HSP90 chaperone/DNA topoisomerase II/histidine kinase"/>
    <property type="match status" value="1"/>
</dbReference>
<organism evidence="12 13">
    <name type="scientific">Caldinitratiruptor microaerophilus</name>
    <dbReference type="NCBI Taxonomy" id="671077"/>
    <lineage>
        <taxon>Bacteria</taxon>
        <taxon>Bacillati</taxon>
        <taxon>Bacillota</taxon>
        <taxon>Clostridia</taxon>
        <taxon>Eubacteriales</taxon>
        <taxon>Symbiobacteriaceae</taxon>
        <taxon>Caldinitratiruptor</taxon>
    </lineage>
</organism>
<dbReference type="SMART" id="SM00387">
    <property type="entry name" value="HATPase_c"/>
    <property type="match status" value="1"/>
</dbReference>
<comment type="catalytic activity">
    <reaction evidence="1">
        <text>ATP + protein L-histidine = ADP + protein N-phospho-L-histidine.</text>
        <dbReference type="EC" id="2.7.13.3"/>
    </reaction>
</comment>
<dbReference type="Pfam" id="PF00512">
    <property type="entry name" value="HisKA"/>
    <property type="match status" value="1"/>
</dbReference>
<dbReference type="RefSeq" id="WP_264841751.1">
    <property type="nucleotide sequence ID" value="NZ_AP025628.1"/>
</dbReference>
<keyword evidence="5" id="KW-0808">Transferase</keyword>
<dbReference type="InterPro" id="IPR003661">
    <property type="entry name" value="HisK_dim/P_dom"/>
</dbReference>
<feature type="transmembrane region" description="Helical" evidence="9">
    <location>
        <begin position="315"/>
        <end position="339"/>
    </location>
</feature>
<dbReference type="InterPro" id="IPR004358">
    <property type="entry name" value="Sig_transdc_His_kin-like_C"/>
</dbReference>
<dbReference type="SMART" id="SM00304">
    <property type="entry name" value="HAMP"/>
    <property type="match status" value="1"/>
</dbReference>
<dbReference type="EC" id="2.7.13.3" evidence="3"/>
<dbReference type="InterPro" id="IPR005467">
    <property type="entry name" value="His_kinase_dom"/>
</dbReference>
<dbReference type="CDD" id="cd00082">
    <property type="entry name" value="HisKA"/>
    <property type="match status" value="1"/>
</dbReference>
<evidence type="ECO:0000259" key="11">
    <source>
        <dbReference type="PROSITE" id="PS50885"/>
    </source>
</evidence>
<keyword evidence="7" id="KW-0902">Two-component regulatory system</keyword>
<feature type="domain" description="HAMP" evidence="11">
    <location>
        <begin position="339"/>
        <end position="391"/>
    </location>
</feature>
<dbReference type="SUPFAM" id="SSF158472">
    <property type="entry name" value="HAMP domain-like"/>
    <property type="match status" value="1"/>
</dbReference>
<dbReference type="CDD" id="cd18774">
    <property type="entry name" value="PDC2_HK_sensor"/>
    <property type="match status" value="1"/>
</dbReference>
<sequence>MSQTRDLPLPPRRERIRTRLLAFGVTMSVVPLLLVGYLNARAARQDLLAASAADARATAAVVARNLDQAVAGIADRVRLVATAYGEQLAAGPGPEQERVLYGLLRDTPYLEEVVLLGPDGMEVARASRREVVTPGSRRSWAGTPQWQALEAAAGRPAPAAGAGGAGAGTGRLPPVRVFAGSDGRPLVDLPVLLLDRRGLPLPGGLVVRVTLRGVLDDLPAVAGRQRGHVFVVDGEGRLIGHGDFSQVLEGRDVRASRSVKLLLAGADPADATASGPYRSYQGVEVLGAFARVPSLGWGVVVEEPVREALSPVRALAWRFAAAVVVVMAAVVGLSVYFAVRFTRPLEALVDAVLRIAAGDLTPPPEIHTGDEIGRLGAAIGRMTAELRRRRELEQAVVQADKLSAVGLMAAGLAHEINNPLASISAYTEDLQDRLREEPAARLQESGELDQYLGTIRQQALRCKGFVDSMLRFTRRESGPSRLIRVEDALRDTLALIHYRFRRLGARVTLDLAPELPPVRGEPGLLEQVVLNLLANAADALEDAAAAGAESRPGLRLGARTEDGWVVIEVEDTGPGIPPEHLPRLFEPFFTTKPPGKGTGLGLAVCQDIVRAMGGEIRVESELGRGTRVTVRLPPAAGPQPAESEGGGGTWPTNPAS</sequence>
<evidence type="ECO:0000256" key="2">
    <source>
        <dbReference type="ARBA" id="ARBA00004370"/>
    </source>
</evidence>
<dbReference type="SUPFAM" id="SSF47384">
    <property type="entry name" value="Homodimeric domain of signal transducing histidine kinase"/>
    <property type="match status" value="1"/>
</dbReference>
<feature type="region of interest" description="Disordered" evidence="8">
    <location>
        <begin position="631"/>
        <end position="656"/>
    </location>
</feature>
<evidence type="ECO:0000256" key="9">
    <source>
        <dbReference type="SAM" id="Phobius"/>
    </source>
</evidence>
<dbReference type="Pfam" id="PF00672">
    <property type="entry name" value="HAMP"/>
    <property type="match status" value="1"/>
</dbReference>
<dbReference type="InterPro" id="IPR036890">
    <property type="entry name" value="HATPase_C_sf"/>
</dbReference>
<evidence type="ECO:0000259" key="10">
    <source>
        <dbReference type="PROSITE" id="PS50109"/>
    </source>
</evidence>
<dbReference type="Pfam" id="PF02518">
    <property type="entry name" value="HATPase_c"/>
    <property type="match status" value="1"/>
</dbReference>
<comment type="subcellular location">
    <subcellularLocation>
        <location evidence="2">Membrane</location>
    </subcellularLocation>
</comment>
<dbReference type="Gene3D" id="3.30.450.20">
    <property type="entry name" value="PAS domain"/>
    <property type="match status" value="2"/>
</dbReference>
<evidence type="ECO:0000256" key="6">
    <source>
        <dbReference type="ARBA" id="ARBA00022777"/>
    </source>
</evidence>
<dbReference type="PANTHER" id="PTHR43065:SF42">
    <property type="entry name" value="TWO-COMPONENT SENSOR PPRA"/>
    <property type="match status" value="1"/>
</dbReference>
<accession>A0AA35CL20</accession>
<dbReference type="Gene3D" id="1.10.287.130">
    <property type="match status" value="1"/>
</dbReference>
<evidence type="ECO:0000256" key="4">
    <source>
        <dbReference type="ARBA" id="ARBA00022553"/>
    </source>
</evidence>
<protein>
    <recommendedName>
        <fullName evidence="3">histidine kinase</fullName>
        <ecNumber evidence="3">2.7.13.3</ecNumber>
    </recommendedName>
</protein>
<name>A0AA35CL20_9FIRM</name>
<dbReference type="Gene3D" id="6.10.340.10">
    <property type="match status" value="1"/>
</dbReference>
<keyword evidence="4" id="KW-0597">Phosphoprotein</keyword>
<keyword evidence="6" id="KW-0418">Kinase</keyword>
<keyword evidence="9" id="KW-1133">Transmembrane helix</keyword>
<dbReference type="KEGG" id="cmic:caldi_21620"/>
<feature type="domain" description="Histidine kinase" evidence="10">
    <location>
        <begin position="411"/>
        <end position="636"/>
    </location>
</feature>
<dbReference type="PRINTS" id="PR00344">
    <property type="entry name" value="BCTRLSENSOR"/>
</dbReference>